<dbReference type="PANTHER" id="PTHR11055">
    <property type="entry name" value="BIFUNCTIONAL 3'-PHOSPHOADENOSINE 5'-PHOSPHOSULFATE SYNTHASE"/>
    <property type="match status" value="1"/>
</dbReference>
<evidence type="ECO:0000313" key="10">
    <source>
        <dbReference type="Proteomes" id="UP000625711"/>
    </source>
</evidence>
<dbReference type="InterPro" id="IPR014729">
    <property type="entry name" value="Rossmann-like_a/b/a_fold"/>
</dbReference>
<dbReference type="PANTHER" id="PTHR11055:SF1">
    <property type="entry name" value="PAPS SYNTHETASE, ISOFORM D"/>
    <property type="match status" value="1"/>
</dbReference>
<feature type="non-terminal residue" evidence="9">
    <location>
        <position position="1"/>
    </location>
</feature>
<comment type="caution">
    <text evidence="9">The sequence shown here is derived from an EMBL/GenBank/DDBJ whole genome shotgun (WGS) entry which is preliminary data.</text>
</comment>
<keyword evidence="6" id="KW-0547">Nucleotide-binding</keyword>
<dbReference type="GO" id="GO:0000103">
    <property type="term" value="P:sulfate assimilation"/>
    <property type="evidence" value="ECO:0007669"/>
    <property type="project" value="TreeGrafter"/>
</dbReference>
<keyword evidence="7" id="KW-0067">ATP-binding</keyword>
<evidence type="ECO:0000256" key="1">
    <source>
        <dbReference type="ARBA" id="ARBA00005050"/>
    </source>
</evidence>
<keyword evidence="10" id="KW-1185">Reference proteome</keyword>
<proteinExistence type="inferred from homology"/>
<dbReference type="GO" id="GO:0004020">
    <property type="term" value="F:adenylylsulfate kinase activity"/>
    <property type="evidence" value="ECO:0007669"/>
    <property type="project" value="TreeGrafter"/>
</dbReference>
<comment type="pathway">
    <text evidence="1">Sulfur metabolism; sulfate assimilation.</text>
</comment>
<dbReference type="EMBL" id="JAACXV010015715">
    <property type="protein sequence ID" value="KAF7264864.1"/>
    <property type="molecule type" value="Genomic_DNA"/>
</dbReference>
<evidence type="ECO:0000256" key="7">
    <source>
        <dbReference type="ARBA" id="ARBA00022840"/>
    </source>
</evidence>
<keyword evidence="4" id="KW-0808">Transferase</keyword>
<feature type="domain" description="Sulphate adenylyltransferase catalytic" evidence="8">
    <location>
        <begin position="9"/>
        <end position="184"/>
    </location>
</feature>
<dbReference type="SUPFAM" id="SSF52374">
    <property type="entry name" value="Nucleotidylyl transferase"/>
    <property type="match status" value="1"/>
</dbReference>
<dbReference type="Proteomes" id="UP000625711">
    <property type="component" value="Unassembled WGS sequence"/>
</dbReference>
<comment type="similarity">
    <text evidence="2">In the N-terminal section; belongs to the APS kinase family.</text>
</comment>
<dbReference type="AlphaFoldDB" id="A0A834HN80"/>
<dbReference type="Gene3D" id="3.40.50.620">
    <property type="entry name" value="HUPs"/>
    <property type="match status" value="1"/>
</dbReference>
<dbReference type="InterPro" id="IPR024951">
    <property type="entry name" value="Sulfurylase_cat_dom"/>
</dbReference>
<dbReference type="GO" id="GO:0004781">
    <property type="term" value="F:sulfate adenylyltransferase (ATP) activity"/>
    <property type="evidence" value="ECO:0007669"/>
    <property type="project" value="InterPro"/>
</dbReference>
<evidence type="ECO:0000256" key="4">
    <source>
        <dbReference type="ARBA" id="ARBA00022679"/>
    </source>
</evidence>
<dbReference type="OrthoDB" id="506431at2759"/>
<sequence length="193" mass="21811">QLIEKGYKKPVLLLNPLGGWTKDDDVPLEIRMQQHEAVLEDNVLEKESTVLAIFPSPMFYAGPTEVQWHAKARMVAGANFYIVGRDPAGVPHPEGKNATPDGNLYDSTHGARVLKMAPGLDHLEIIPFRVAAYDMKQKSMTFFQPERKEDFDFISGTRMRKFARTGEEPPEGFMAPKAWQIISDYYQSLEVKA</sequence>
<gene>
    <name evidence="9" type="ORF">GWI33_022017</name>
</gene>
<evidence type="ECO:0000313" key="9">
    <source>
        <dbReference type="EMBL" id="KAF7264864.1"/>
    </source>
</evidence>
<evidence type="ECO:0000256" key="6">
    <source>
        <dbReference type="ARBA" id="ARBA00022741"/>
    </source>
</evidence>
<keyword evidence="5" id="KW-0548">Nucleotidyltransferase</keyword>
<dbReference type="FunFam" id="3.40.50.620:FF:000006">
    <property type="entry name" value="bifunctional 3'-phosphoadenosine 5'-phosphosulfate synthase 1"/>
    <property type="match status" value="1"/>
</dbReference>
<evidence type="ECO:0000259" key="8">
    <source>
        <dbReference type="Pfam" id="PF01747"/>
    </source>
</evidence>
<evidence type="ECO:0000256" key="5">
    <source>
        <dbReference type="ARBA" id="ARBA00022695"/>
    </source>
</evidence>
<reference evidence="9" key="1">
    <citation type="submission" date="2020-08" db="EMBL/GenBank/DDBJ databases">
        <title>Genome sequencing and assembly of the red palm weevil Rhynchophorus ferrugineus.</title>
        <authorList>
            <person name="Dias G.B."/>
            <person name="Bergman C.M."/>
            <person name="Manee M."/>
        </authorList>
    </citation>
    <scope>NUCLEOTIDE SEQUENCE</scope>
    <source>
        <strain evidence="9">AA-2017</strain>
        <tissue evidence="9">Whole larva</tissue>
    </source>
</reference>
<accession>A0A834HN80</accession>
<protein>
    <recommendedName>
        <fullName evidence="8">Sulphate adenylyltransferase catalytic domain-containing protein</fullName>
    </recommendedName>
</protein>
<comment type="similarity">
    <text evidence="3">In the C-terminal section; belongs to the sulfate adenylyltransferase family.</text>
</comment>
<evidence type="ECO:0000256" key="3">
    <source>
        <dbReference type="ARBA" id="ARBA00009290"/>
    </source>
</evidence>
<dbReference type="Pfam" id="PF01747">
    <property type="entry name" value="ATP-sulfurylase"/>
    <property type="match status" value="1"/>
</dbReference>
<organism evidence="9 10">
    <name type="scientific">Rhynchophorus ferrugineus</name>
    <name type="common">Red palm weevil</name>
    <name type="synonym">Curculio ferrugineus</name>
    <dbReference type="NCBI Taxonomy" id="354439"/>
    <lineage>
        <taxon>Eukaryota</taxon>
        <taxon>Metazoa</taxon>
        <taxon>Ecdysozoa</taxon>
        <taxon>Arthropoda</taxon>
        <taxon>Hexapoda</taxon>
        <taxon>Insecta</taxon>
        <taxon>Pterygota</taxon>
        <taxon>Neoptera</taxon>
        <taxon>Endopterygota</taxon>
        <taxon>Coleoptera</taxon>
        <taxon>Polyphaga</taxon>
        <taxon>Cucujiformia</taxon>
        <taxon>Curculionidae</taxon>
        <taxon>Dryophthorinae</taxon>
        <taxon>Rhynchophorus</taxon>
    </lineage>
</organism>
<evidence type="ECO:0000256" key="2">
    <source>
        <dbReference type="ARBA" id="ARBA00007268"/>
    </source>
</evidence>
<dbReference type="GO" id="GO:0005524">
    <property type="term" value="F:ATP binding"/>
    <property type="evidence" value="ECO:0007669"/>
    <property type="project" value="UniProtKB-KW"/>
</dbReference>
<name>A0A834HN80_RHYFE</name>
<dbReference type="GO" id="GO:0050428">
    <property type="term" value="P:3'-phosphoadenosine 5'-phosphosulfate biosynthetic process"/>
    <property type="evidence" value="ECO:0007669"/>
    <property type="project" value="TreeGrafter"/>
</dbReference>